<evidence type="ECO:0000256" key="1">
    <source>
        <dbReference type="SAM" id="MobiDB-lite"/>
    </source>
</evidence>
<proteinExistence type="predicted"/>
<feature type="region of interest" description="Disordered" evidence="1">
    <location>
        <begin position="780"/>
        <end position="808"/>
    </location>
</feature>
<feature type="compositionally biased region" description="Low complexity" evidence="1">
    <location>
        <begin position="736"/>
        <end position="748"/>
    </location>
</feature>
<name>A0A165FCI4_XYLHT</name>
<feature type="compositionally biased region" description="Polar residues" evidence="1">
    <location>
        <begin position="668"/>
        <end position="687"/>
    </location>
</feature>
<feature type="compositionally biased region" description="Low complexity" evidence="1">
    <location>
        <begin position="81"/>
        <end position="90"/>
    </location>
</feature>
<dbReference type="RefSeq" id="XP_018186378.1">
    <property type="nucleotide sequence ID" value="XM_018335367.1"/>
</dbReference>
<feature type="region of interest" description="Disordered" evidence="1">
    <location>
        <begin position="668"/>
        <end position="697"/>
    </location>
</feature>
<feature type="compositionally biased region" description="Polar residues" evidence="1">
    <location>
        <begin position="1"/>
        <end position="14"/>
    </location>
</feature>
<feature type="region of interest" description="Disordered" evidence="1">
    <location>
        <begin position="310"/>
        <end position="360"/>
    </location>
</feature>
<gene>
    <name evidence="2" type="ORF">L228DRAFT_270100</name>
</gene>
<evidence type="ECO:0000313" key="3">
    <source>
        <dbReference type="Proteomes" id="UP000076632"/>
    </source>
</evidence>
<feature type="region of interest" description="Disordered" evidence="1">
    <location>
        <begin position="251"/>
        <end position="290"/>
    </location>
</feature>
<feature type="region of interest" description="Disordered" evidence="1">
    <location>
        <begin position="76"/>
        <end position="96"/>
    </location>
</feature>
<evidence type="ECO:0000313" key="2">
    <source>
        <dbReference type="EMBL" id="KZF20823.1"/>
    </source>
</evidence>
<sequence>MEDPISSLSATQLHYNMDEMGGSLDRQRRTKASRPLSEISFSSIDKSLGKPTHAMGYPGERPRSPTFELAYFLRHTGPPASTQTHSQPHSHPTHSKSAFRFLKPHRSVSKKSHAHAKDISSSQRLPDSVIMKKSAQGKRYLAIKAPGFDEYNLGDDSSSLNSSPMTNRTGDADVRFFEKHSTGPNTVASTVAGRSRGTSRSSQASHPFKPPPLPLSWKDASENLGREALDIYLPYINHALENSKLARYASSSNSTASANGQPLQQVEEEPKQPTPKKATRGVTSPLSGASSIHHSGSIYAAWDPSTPGIASPIATGPPSRVSSIQRKNLHPSDSAITLSCTTSPHSGTEKRRSTDRASMQSAIGSVAETVYSDASSGVVMNALRADMHRPAGVVGQYTNIGYKPPRPGPAPTRALPSLPENHHGRIRYINTARKAASQGARSLQSLRSSSASLEDATARLNIRESMTSNRPGGVIRHDPLRSESQPQLPTYRSTSDGALASGKHTRIDTSGRERASESAQRARKGREDSVRARKLRDLEAARASLERRGVEVNFDPTMAKMLCDRSEPITAFFPLPKSAFSDSRTSRSSGFSGVSQGSSSLSSMGRQLKDAQRHLNTFSPIMQVIDQVPTTQYDTSNRLEAVSQKSVDAVGPIEPEQSINPTIITTISQSPEANSNPTSPTHIQSAAGSADHDQANHPAQTHLEPVLLTSLATTSSSSSPSSNRTVKGPGSDKARSTGSGRSSLTSSTDLELKMEARLNAMERKNAILEAALLAVLQTSSNLGGTGPASSSTGTRSSADLPARRNFTP</sequence>
<dbReference type="InParanoid" id="A0A165FCI4"/>
<dbReference type="AlphaFoldDB" id="A0A165FCI4"/>
<feature type="region of interest" description="Disordered" evidence="1">
    <location>
        <begin position="582"/>
        <end position="603"/>
    </location>
</feature>
<feature type="compositionally biased region" description="Polar residues" evidence="1">
    <location>
        <begin position="196"/>
        <end position="205"/>
    </location>
</feature>
<protein>
    <submittedName>
        <fullName evidence="2">Uncharacterized protein</fullName>
    </submittedName>
</protein>
<organism evidence="2 3">
    <name type="scientific">Xylona heveae (strain CBS 132557 / TC161)</name>
    <dbReference type="NCBI Taxonomy" id="1328760"/>
    <lineage>
        <taxon>Eukaryota</taxon>
        <taxon>Fungi</taxon>
        <taxon>Dikarya</taxon>
        <taxon>Ascomycota</taxon>
        <taxon>Pezizomycotina</taxon>
        <taxon>Xylonomycetes</taxon>
        <taxon>Xylonales</taxon>
        <taxon>Xylonaceae</taxon>
        <taxon>Xylona</taxon>
    </lineage>
</organism>
<feature type="compositionally biased region" description="Basic and acidic residues" evidence="1">
    <location>
        <begin position="505"/>
        <end position="516"/>
    </location>
</feature>
<feature type="region of interest" description="Disordered" evidence="1">
    <location>
        <begin position="1"/>
        <end position="61"/>
    </location>
</feature>
<accession>A0A165FCI4</accession>
<feature type="region of interest" description="Disordered" evidence="1">
    <location>
        <begin position="108"/>
        <end position="127"/>
    </location>
</feature>
<dbReference type="GeneID" id="28900504"/>
<feature type="region of interest" description="Disordered" evidence="1">
    <location>
        <begin position="465"/>
        <end position="530"/>
    </location>
</feature>
<dbReference type="EMBL" id="KV407462">
    <property type="protein sequence ID" value="KZF20823.1"/>
    <property type="molecule type" value="Genomic_DNA"/>
</dbReference>
<dbReference type="Proteomes" id="UP000076632">
    <property type="component" value="Unassembled WGS sequence"/>
</dbReference>
<feature type="compositionally biased region" description="Polar residues" evidence="1">
    <location>
        <begin position="482"/>
        <end position="496"/>
    </location>
</feature>
<feature type="compositionally biased region" description="Low complexity" evidence="1">
    <location>
        <begin position="787"/>
        <end position="797"/>
    </location>
</feature>
<keyword evidence="3" id="KW-1185">Reference proteome</keyword>
<reference evidence="2 3" key="1">
    <citation type="journal article" date="2016" name="Fungal Biol.">
        <title>The genome of Xylona heveae provides a window into fungal endophytism.</title>
        <authorList>
            <person name="Gazis R."/>
            <person name="Kuo A."/>
            <person name="Riley R."/>
            <person name="LaButti K."/>
            <person name="Lipzen A."/>
            <person name="Lin J."/>
            <person name="Amirebrahimi M."/>
            <person name="Hesse C.N."/>
            <person name="Spatafora J.W."/>
            <person name="Henrissat B."/>
            <person name="Hainaut M."/>
            <person name="Grigoriev I.V."/>
            <person name="Hibbett D.S."/>
        </authorList>
    </citation>
    <scope>NUCLEOTIDE SEQUENCE [LARGE SCALE GENOMIC DNA]</scope>
    <source>
        <strain evidence="2 3">TC161</strain>
    </source>
</reference>
<feature type="region of interest" description="Disordered" evidence="1">
    <location>
        <begin position="178"/>
        <end position="215"/>
    </location>
</feature>
<feature type="compositionally biased region" description="Low complexity" evidence="1">
    <location>
        <begin position="712"/>
        <end position="722"/>
    </location>
</feature>
<feature type="compositionally biased region" description="Polar residues" evidence="1">
    <location>
        <begin position="334"/>
        <end position="346"/>
    </location>
</feature>
<feature type="region of interest" description="Disordered" evidence="1">
    <location>
        <begin position="712"/>
        <end position="748"/>
    </location>
</feature>
<dbReference type="OrthoDB" id="5400473at2759"/>